<dbReference type="EMBL" id="CAWUHC010000038">
    <property type="protein sequence ID" value="CAK7222417.1"/>
    <property type="molecule type" value="Genomic_DNA"/>
</dbReference>
<protein>
    <submittedName>
        <fullName evidence="2">Uncharacterized protein</fullName>
    </submittedName>
</protein>
<dbReference type="Proteomes" id="UP001642406">
    <property type="component" value="Unassembled WGS sequence"/>
</dbReference>
<feature type="compositionally biased region" description="Low complexity" evidence="1">
    <location>
        <begin position="1"/>
        <end position="17"/>
    </location>
</feature>
<evidence type="ECO:0000256" key="1">
    <source>
        <dbReference type="SAM" id="MobiDB-lite"/>
    </source>
</evidence>
<organism evidence="2 3">
    <name type="scientific">Sporothrix bragantina</name>
    <dbReference type="NCBI Taxonomy" id="671064"/>
    <lineage>
        <taxon>Eukaryota</taxon>
        <taxon>Fungi</taxon>
        <taxon>Dikarya</taxon>
        <taxon>Ascomycota</taxon>
        <taxon>Pezizomycotina</taxon>
        <taxon>Sordariomycetes</taxon>
        <taxon>Sordariomycetidae</taxon>
        <taxon>Ophiostomatales</taxon>
        <taxon>Ophiostomataceae</taxon>
        <taxon>Sporothrix</taxon>
    </lineage>
</organism>
<feature type="compositionally biased region" description="Polar residues" evidence="1">
    <location>
        <begin position="18"/>
        <end position="27"/>
    </location>
</feature>
<keyword evidence="3" id="KW-1185">Reference proteome</keyword>
<evidence type="ECO:0000313" key="2">
    <source>
        <dbReference type="EMBL" id="CAK7222417.1"/>
    </source>
</evidence>
<sequence length="157" mass="16547">MATSASYRSSSSAGSTSPNGDGSNTYRRATDLLNHVAYLSSCATSPILSPRRRSSPHSPDRGSPSAASAVVSASRNHNGNSGSNGNGSGSSRSDDNSVEACRRRNTDEVFGSSPASTHTSSSLEDLHSHQSRSANYYSFPSFDMYDDGQDKEEDIEG</sequence>
<feature type="compositionally biased region" description="Basic and acidic residues" evidence="1">
    <location>
        <begin position="92"/>
        <end position="107"/>
    </location>
</feature>
<comment type="caution">
    <text evidence="2">The sequence shown here is derived from an EMBL/GenBank/DDBJ whole genome shotgun (WGS) entry which is preliminary data.</text>
</comment>
<feature type="region of interest" description="Disordered" evidence="1">
    <location>
        <begin position="1"/>
        <end position="28"/>
    </location>
</feature>
<proteinExistence type="predicted"/>
<evidence type="ECO:0000313" key="3">
    <source>
        <dbReference type="Proteomes" id="UP001642406"/>
    </source>
</evidence>
<feature type="region of interest" description="Disordered" evidence="1">
    <location>
        <begin position="43"/>
        <end position="157"/>
    </location>
</feature>
<feature type="compositionally biased region" description="Low complexity" evidence="1">
    <location>
        <begin position="112"/>
        <end position="122"/>
    </location>
</feature>
<name>A0ABP0BRS4_9PEZI</name>
<gene>
    <name evidence="2" type="ORF">SBRCBS47491_004859</name>
</gene>
<feature type="compositionally biased region" description="Acidic residues" evidence="1">
    <location>
        <begin position="144"/>
        <end position="157"/>
    </location>
</feature>
<feature type="compositionally biased region" description="Low complexity" evidence="1">
    <location>
        <begin position="61"/>
        <end position="81"/>
    </location>
</feature>
<accession>A0ABP0BRS4</accession>
<reference evidence="2 3" key="1">
    <citation type="submission" date="2024-01" db="EMBL/GenBank/DDBJ databases">
        <authorList>
            <person name="Allen C."/>
            <person name="Tagirdzhanova G."/>
        </authorList>
    </citation>
    <scope>NUCLEOTIDE SEQUENCE [LARGE SCALE GENOMIC DNA]</scope>
</reference>